<accession>D8Q7H9</accession>
<dbReference type="OrthoDB" id="10425505at2759"/>
<dbReference type="HOGENOM" id="CLU_1166424_0_0_1"/>
<dbReference type="Proteomes" id="UP000007431">
    <property type="component" value="Unassembled WGS sequence"/>
</dbReference>
<dbReference type="RefSeq" id="XP_003031326.1">
    <property type="nucleotide sequence ID" value="XM_003031280.1"/>
</dbReference>
<evidence type="ECO:0000313" key="1">
    <source>
        <dbReference type="EMBL" id="EFI96423.1"/>
    </source>
</evidence>
<dbReference type="EMBL" id="GL377307">
    <property type="protein sequence ID" value="EFI96423.1"/>
    <property type="molecule type" value="Genomic_DNA"/>
</dbReference>
<protein>
    <submittedName>
        <fullName evidence="1">Uncharacterized protein</fullName>
    </submittedName>
</protein>
<sequence length="238" mass="26015">MSSDATPALEPAVAAAVIDAAHSVDLFLLISPPRNSAALMSIMQGPEGFNQTFWRSGLTASFLILERALLTAFIERKMAHEAKFRCDLREYISDVHMPAILFNFPGAPVLEDGEKAKAALFHAYLGLMLSLRPEATDKALEKIYLRLVEAAIAAHQPCSEGIEKEEEMAKMLRYTLSYVDVLNKSEEEREAALSSLAGLSASMLKHFVNTTVKVVGEAVEQDRAAQAAARKPASCFIM</sequence>
<proteinExistence type="predicted"/>
<dbReference type="VEuPathDB" id="FungiDB:SCHCODRAFT_01096896"/>
<dbReference type="InParanoid" id="D8Q7H9"/>
<gene>
    <name evidence="1" type="ORF">SCHCODRAFT_235397</name>
</gene>
<evidence type="ECO:0000313" key="2">
    <source>
        <dbReference type="Proteomes" id="UP000007431"/>
    </source>
</evidence>
<dbReference type="KEGG" id="scm:SCHCO_01096896"/>
<keyword evidence="2" id="KW-1185">Reference proteome</keyword>
<organism evidence="2">
    <name type="scientific">Schizophyllum commune (strain H4-8 / FGSC 9210)</name>
    <name type="common">Split gill fungus</name>
    <dbReference type="NCBI Taxonomy" id="578458"/>
    <lineage>
        <taxon>Eukaryota</taxon>
        <taxon>Fungi</taxon>
        <taxon>Dikarya</taxon>
        <taxon>Basidiomycota</taxon>
        <taxon>Agaricomycotina</taxon>
        <taxon>Agaricomycetes</taxon>
        <taxon>Agaricomycetidae</taxon>
        <taxon>Agaricales</taxon>
        <taxon>Schizophyllaceae</taxon>
        <taxon>Schizophyllum</taxon>
    </lineage>
</organism>
<dbReference type="AlphaFoldDB" id="D8Q7H9"/>
<name>D8Q7H9_SCHCM</name>
<reference evidence="1 2" key="1">
    <citation type="journal article" date="2010" name="Nat. Biotechnol.">
        <title>Genome sequence of the model mushroom Schizophyllum commune.</title>
        <authorList>
            <person name="Ohm R.A."/>
            <person name="de Jong J.F."/>
            <person name="Lugones L.G."/>
            <person name="Aerts A."/>
            <person name="Kothe E."/>
            <person name="Stajich J.E."/>
            <person name="de Vries R.P."/>
            <person name="Record E."/>
            <person name="Levasseur A."/>
            <person name="Baker S.E."/>
            <person name="Bartholomew K.A."/>
            <person name="Coutinho P.M."/>
            <person name="Erdmann S."/>
            <person name="Fowler T.J."/>
            <person name="Gathman A.C."/>
            <person name="Lombard V."/>
            <person name="Henrissat B."/>
            <person name="Knabe N."/>
            <person name="Kuees U."/>
            <person name="Lilly W.W."/>
            <person name="Lindquist E."/>
            <person name="Lucas S."/>
            <person name="Magnuson J.K."/>
            <person name="Piumi F."/>
            <person name="Raudaskoski M."/>
            <person name="Salamov A."/>
            <person name="Schmutz J."/>
            <person name="Schwarze F.W.M.R."/>
            <person name="vanKuyk P.A."/>
            <person name="Horton J.S."/>
            <person name="Grigoriev I.V."/>
            <person name="Woesten H.A.B."/>
        </authorList>
    </citation>
    <scope>NUCLEOTIDE SEQUENCE [LARGE SCALE GENOMIC DNA]</scope>
    <source>
        <strain evidence="2">H4-8 / FGSC 9210</strain>
    </source>
</reference>
<dbReference type="GeneID" id="9586679"/>